<dbReference type="EC" id="2.7.6.3" evidence="5"/>
<dbReference type="InterPro" id="IPR002826">
    <property type="entry name" value="MptE-like"/>
</dbReference>
<evidence type="ECO:0000256" key="4">
    <source>
        <dbReference type="ARBA" id="ARBA00022840"/>
    </source>
</evidence>
<keyword evidence="4 5" id="KW-0067">ATP-binding</keyword>
<keyword evidence="8" id="KW-1185">Reference proteome</keyword>
<dbReference type="EMBL" id="CP131060">
    <property type="protein sequence ID" value="WNY24981.1"/>
    <property type="molecule type" value="Genomic_DNA"/>
</dbReference>
<dbReference type="GeneID" id="89229632"/>
<dbReference type="GO" id="GO:0009229">
    <property type="term" value="P:thiamine diphosphate biosynthetic process"/>
    <property type="evidence" value="ECO:0007669"/>
    <property type="project" value="InterPro"/>
</dbReference>
<evidence type="ECO:0000256" key="2">
    <source>
        <dbReference type="ARBA" id="ARBA00022741"/>
    </source>
</evidence>
<dbReference type="GO" id="GO:0003848">
    <property type="term" value="F:2-amino-4-hydroxy-6-hydroxymethyldihydropteridine diphosphokinase activity"/>
    <property type="evidence" value="ECO:0007669"/>
    <property type="project" value="UniProtKB-UniRule"/>
</dbReference>
<dbReference type="PANTHER" id="PTHR39648">
    <property type="entry name" value="6-HYDROXYMETHYL-7,8-DIHYDROPTERIN PYROPHOSPHOKINASE"/>
    <property type="match status" value="1"/>
</dbReference>
<name>A0AA96ZV31_9EURY</name>
<evidence type="ECO:0000313" key="8">
    <source>
        <dbReference type="Proteomes" id="UP001303587"/>
    </source>
</evidence>
<keyword evidence="2 5" id="KW-0547">Nucleotide-binding</keyword>
<dbReference type="GO" id="GO:2001118">
    <property type="term" value="P:tetrahydromethanopterin biosynthetic process"/>
    <property type="evidence" value="ECO:0007669"/>
    <property type="project" value="UniProtKB-UniRule"/>
</dbReference>
<comment type="function">
    <text evidence="5">Catalyzes the transfer of diphosphate from ATP to 6-hydroxymethyl-7,8-dihydropterin (6-HMD), leading to 6-hydroxymethyl-7,8-dihydropterin diphosphate (6-HMDP).</text>
</comment>
<dbReference type="SUPFAM" id="SSF63999">
    <property type="entry name" value="Thiamin pyrophosphokinase, catalytic domain"/>
    <property type="match status" value="1"/>
</dbReference>
<dbReference type="GO" id="GO:0004788">
    <property type="term" value="F:thiamine diphosphokinase activity"/>
    <property type="evidence" value="ECO:0007669"/>
    <property type="project" value="InterPro"/>
</dbReference>
<comment type="pathway">
    <text evidence="5">Cofactor biosynthesis; 5,6,7,8-tetrahydromethanopterin biosynthesis.</text>
</comment>
<dbReference type="Pfam" id="PF01973">
    <property type="entry name" value="MptE-like"/>
    <property type="match status" value="1"/>
</dbReference>
<dbReference type="InterPro" id="IPR027510">
    <property type="entry name" value="HMPDK_MptE"/>
</dbReference>
<dbReference type="GO" id="GO:0000287">
    <property type="term" value="F:magnesium ion binding"/>
    <property type="evidence" value="ECO:0007669"/>
    <property type="project" value="UniProtKB-UniRule"/>
</dbReference>
<dbReference type="GO" id="GO:0005524">
    <property type="term" value="F:ATP binding"/>
    <property type="evidence" value="ECO:0007669"/>
    <property type="project" value="UniProtKB-UniRule"/>
</dbReference>
<dbReference type="Proteomes" id="UP001303587">
    <property type="component" value="Chromosome"/>
</dbReference>
<keyword evidence="5" id="KW-0460">Magnesium</keyword>
<dbReference type="GO" id="GO:0016301">
    <property type="term" value="F:kinase activity"/>
    <property type="evidence" value="ECO:0007669"/>
    <property type="project" value="UniProtKB-KW"/>
</dbReference>
<evidence type="ECO:0000259" key="6">
    <source>
        <dbReference type="Pfam" id="PF01973"/>
    </source>
</evidence>
<sequence>MNFKDWEPRYDNILNAFGFSKAADEKSTDYLSDCVRKHFPPVDLTALSEIQGQDVIICGNAPSLEEEARILFETKKDLHPIVIAADGAASVLLRLNRRPDFIVTDLDGKYESDADREIECYSKGTVLLVHAHGDNLDKLCRYLLKLKKTASEKSVLIPTCQCRPHDNVFNFGGFTDGDRCVFLADELGAQTMTLIGFDFEDPDVSERKKKKLSQAKKLIQMVNEKRIEKGLSEIQYFSKTKS</sequence>
<accession>A0AA96ZV31</accession>
<dbReference type="RefSeq" id="WP_338103036.1">
    <property type="nucleotide sequence ID" value="NZ_CP131060.1"/>
</dbReference>
<evidence type="ECO:0000256" key="5">
    <source>
        <dbReference type="HAMAP-Rule" id="MF_02131"/>
    </source>
</evidence>
<evidence type="ECO:0000256" key="3">
    <source>
        <dbReference type="ARBA" id="ARBA00022777"/>
    </source>
</evidence>
<keyword evidence="1 5" id="KW-0808">Transferase</keyword>
<dbReference type="HAMAP" id="MF_02131">
    <property type="entry name" value="HMPDK_arch"/>
    <property type="match status" value="1"/>
</dbReference>
<keyword evidence="3 5" id="KW-0418">Kinase</keyword>
<reference evidence="7 8" key="1">
    <citation type="submission" date="2023-07" db="EMBL/GenBank/DDBJ databases">
        <title>Closed genoem sequence of Methanosarcinaceae archaeon Ac7.</title>
        <authorList>
            <person name="Poehlein A."/>
            <person name="Protasov E."/>
            <person name="Platt K."/>
            <person name="Reeh H."/>
            <person name="Daniel R."/>
            <person name="Brune A."/>
        </authorList>
    </citation>
    <scope>NUCLEOTIDE SEQUENCE [LARGE SCALE GENOMIC DNA]</scope>
    <source>
        <strain evidence="7 8">Ac7</strain>
    </source>
</reference>
<protein>
    <recommendedName>
        <fullName evidence="5">6-hydroxymethyl-7,8-dihydropterin pyrophosphokinase</fullName>
        <shortName evidence="5">HPPK</shortName>
        <ecNumber evidence="5">2.7.6.3</ecNumber>
    </recommendedName>
    <alternativeName>
        <fullName evidence="5">2-amino-4-hydroxy-6-hydroxymethyldihydropteridine pyrophosphokinase</fullName>
    </alternativeName>
    <alternativeName>
        <fullName evidence="5">6-hydroxymethyl-7,8-dihydropterin diphosphokinase</fullName>
        <shortName evidence="5">6-HMPDK</shortName>
    </alternativeName>
    <alternativeName>
        <fullName evidence="5">7,8-dihydro-6-hydroxymethylpterin diphosphokinase</fullName>
    </alternativeName>
    <alternativeName>
        <fullName evidence="5">7,8-dihydro-6-hydroxymethylpterin pyrophosphokinase</fullName>
        <shortName evidence="5">PPPK</shortName>
    </alternativeName>
</protein>
<evidence type="ECO:0000313" key="7">
    <source>
        <dbReference type="EMBL" id="WNY24981.1"/>
    </source>
</evidence>
<proteinExistence type="inferred from homology"/>
<comment type="catalytic activity">
    <reaction evidence="5">
        <text>6-hydroxymethyl-7,8-dihydropterin + ATP = (7,8-dihydropterin-6-yl)methyl diphosphate + AMP + H(+)</text>
        <dbReference type="Rhea" id="RHEA:11412"/>
        <dbReference type="ChEBI" id="CHEBI:15378"/>
        <dbReference type="ChEBI" id="CHEBI:30616"/>
        <dbReference type="ChEBI" id="CHEBI:44841"/>
        <dbReference type="ChEBI" id="CHEBI:72950"/>
        <dbReference type="ChEBI" id="CHEBI:456215"/>
        <dbReference type="EC" id="2.7.6.3"/>
    </reaction>
</comment>
<gene>
    <name evidence="5" type="primary">mptE</name>
    <name evidence="7" type="ORF">MsAc7_05130</name>
</gene>
<dbReference type="InterPro" id="IPR036759">
    <property type="entry name" value="TPK_catalytic_sf"/>
</dbReference>
<comment type="cofactor">
    <cofactor evidence="5">
        <name>Mg(2+)</name>
        <dbReference type="ChEBI" id="CHEBI:18420"/>
    </cofactor>
</comment>
<comment type="similarity">
    <text evidence="5">Belongs to the archaeal 6-HMPDK family.</text>
</comment>
<evidence type="ECO:0000256" key="1">
    <source>
        <dbReference type="ARBA" id="ARBA00022679"/>
    </source>
</evidence>
<organism evidence="7 8">
    <name type="scientific">Methanolapillus millepedarum</name>
    <dbReference type="NCBI Taxonomy" id="3028296"/>
    <lineage>
        <taxon>Archaea</taxon>
        <taxon>Methanobacteriati</taxon>
        <taxon>Methanobacteriota</taxon>
        <taxon>Stenosarchaea group</taxon>
        <taxon>Methanomicrobia</taxon>
        <taxon>Methanosarcinales</taxon>
        <taxon>Methanosarcinaceae</taxon>
        <taxon>Methanolapillus</taxon>
    </lineage>
</organism>
<dbReference type="PANTHER" id="PTHR39648:SF1">
    <property type="entry name" value="6-HYDROXYMETHYL-7,8-DIHYDROPTERIN PYROPHOSPHOKINASE"/>
    <property type="match status" value="1"/>
</dbReference>
<dbReference type="AlphaFoldDB" id="A0AA96ZV31"/>
<feature type="domain" description="6-hydroxymethylpterin diphosphokinase MptE-like" evidence="6">
    <location>
        <begin position="49"/>
        <end position="201"/>
    </location>
</feature>